<evidence type="ECO:0000313" key="8">
    <source>
        <dbReference type="EMBL" id="RYC73778.1"/>
    </source>
</evidence>
<organism evidence="8 9">
    <name type="scientific">Candidatus Nanosyncoccus nanoralicus</name>
    <dbReference type="NCBI Taxonomy" id="2171996"/>
    <lineage>
        <taxon>Bacteria</taxon>
        <taxon>Candidatus Saccharimonadota</taxon>
        <taxon>Candidatus Nanosyncoccalia</taxon>
        <taxon>Candidatus Nanosyncoccales</taxon>
        <taxon>Candidatus Nanosyncoccaceae</taxon>
        <taxon>Candidatus Nanosyncoccus</taxon>
    </lineage>
</organism>
<dbReference type="EMBL" id="PRLL01000004">
    <property type="protein sequence ID" value="RYC73778.1"/>
    <property type="molecule type" value="Genomic_DNA"/>
</dbReference>
<evidence type="ECO:0000259" key="7">
    <source>
        <dbReference type="Pfam" id="PF04138"/>
    </source>
</evidence>
<proteinExistence type="inferred from homology"/>
<evidence type="ECO:0000256" key="1">
    <source>
        <dbReference type="ARBA" id="ARBA00004141"/>
    </source>
</evidence>
<sequence>MLKDLLKALTSIKDLKNFILKYEHLIAYLFFGVLTTLINLISFWALSRFTAVETIPATVIAWIIAVIFAFVTNKIWVFKSKNKSRKETTKEIINFLIARIITLFVEVLIMWLMVDHFHHDKLIWKLLCNIITVVLNYLFSKLFVFKGSHKKLK</sequence>
<keyword evidence="3 6" id="KW-0812">Transmembrane</keyword>
<dbReference type="PANTHER" id="PTHR38459">
    <property type="entry name" value="PROPHAGE BACTOPRENOL-LINKED GLUCOSE TRANSLOCASE HOMOLOG"/>
    <property type="match status" value="1"/>
</dbReference>
<dbReference type="InterPro" id="IPR051401">
    <property type="entry name" value="GtrA_CellWall_Glycosyl"/>
</dbReference>
<feature type="domain" description="GtrA/DPMS transmembrane" evidence="7">
    <location>
        <begin position="28"/>
        <end position="145"/>
    </location>
</feature>
<gene>
    <name evidence="8" type="ORF">G3KMM_00235</name>
</gene>
<evidence type="ECO:0000256" key="2">
    <source>
        <dbReference type="ARBA" id="ARBA00009399"/>
    </source>
</evidence>
<name>A0ABY0FKB1_9BACT</name>
<keyword evidence="5 6" id="KW-0472">Membrane</keyword>
<dbReference type="RefSeq" id="WP_129604400.1">
    <property type="nucleotide sequence ID" value="NZ_PRLL01000004.1"/>
</dbReference>
<dbReference type="PANTHER" id="PTHR38459:SF5">
    <property type="entry name" value="CELL WALL TEICHOIC ACID GLYCOSYLATION PROTEIN GTCA"/>
    <property type="match status" value="1"/>
</dbReference>
<evidence type="ECO:0000313" key="9">
    <source>
        <dbReference type="Proteomes" id="UP001191004"/>
    </source>
</evidence>
<evidence type="ECO:0000256" key="4">
    <source>
        <dbReference type="ARBA" id="ARBA00022989"/>
    </source>
</evidence>
<feature type="transmembrane region" description="Helical" evidence="6">
    <location>
        <begin position="51"/>
        <end position="71"/>
    </location>
</feature>
<keyword evidence="4 6" id="KW-1133">Transmembrane helix</keyword>
<comment type="caution">
    <text evidence="8">The sequence shown here is derived from an EMBL/GenBank/DDBJ whole genome shotgun (WGS) entry which is preliminary data.</text>
</comment>
<keyword evidence="9" id="KW-1185">Reference proteome</keyword>
<dbReference type="Proteomes" id="UP001191004">
    <property type="component" value="Unassembled WGS sequence"/>
</dbReference>
<comment type="similarity">
    <text evidence="2">Belongs to the GtrA family.</text>
</comment>
<comment type="subcellular location">
    <subcellularLocation>
        <location evidence="1">Membrane</location>
        <topology evidence="1">Multi-pass membrane protein</topology>
    </subcellularLocation>
</comment>
<evidence type="ECO:0000256" key="3">
    <source>
        <dbReference type="ARBA" id="ARBA00022692"/>
    </source>
</evidence>
<feature type="transmembrane region" description="Helical" evidence="6">
    <location>
        <begin position="92"/>
        <end position="111"/>
    </location>
</feature>
<dbReference type="InterPro" id="IPR007267">
    <property type="entry name" value="GtrA_DPMS_TM"/>
</dbReference>
<reference evidence="8 9" key="1">
    <citation type="journal article" date="2018" name="bioRxiv">
        <title>Evidence of independent acquisition and adaption of ultra-small bacteria to human hosts across the highly diverse yet reduced genomes of the phylum Saccharibacteria.</title>
        <authorList>
            <person name="McLean J.S."/>
            <person name="Bor B."/>
            <person name="To T.T."/>
            <person name="Liu Q."/>
            <person name="Kearns K.A."/>
            <person name="Solden L.M."/>
            <person name="Wrighton K.C."/>
            <person name="He X."/>
            <person name="Shi W."/>
        </authorList>
    </citation>
    <scope>NUCLEOTIDE SEQUENCE [LARGE SCALE GENOMIC DNA]</scope>
    <source>
        <strain evidence="8 9">TM7_KMM_G3_1_HOT_351</strain>
    </source>
</reference>
<accession>A0ABY0FKB1</accession>
<dbReference type="Pfam" id="PF04138">
    <property type="entry name" value="GtrA_DPMS_TM"/>
    <property type="match status" value="1"/>
</dbReference>
<reference evidence="8 9" key="2">
    <citation type="journal article" date="2020" name="Cell Rep.">
        <title>Acquisition and Adaptation of Ultra-small Parasitic Reduced Genome Bacteria to Mammalian Hosts.</title>
        <authorList>
            <person name="McLean J.S."/>
            <person name="Bor B."/>
            <person name="Kerns K.A."/>
            <person name="Liu Q."/>
            <person name="To T.T."/>
            <person name="Solden L."/>
            <person name="Hendrickson E.L."/>
            <person name="Wrighton K."/>
            <person name="Shi W."/>
            <person name="He X."/>
        </authorList>
    </citation>
    <scope>NUCLEOTIDE SEQUENCE [LARGE SCALE GENOMIC DNA]</scope>
    <source>
        <strain evidence="8 9">TM7_KMM_G3_1_HOT_351</strain>
    </source>
</reference>
<evidence type="ECO:0000256" key="5">
    <source>
        <dbReference type="ARBA" id="ARBA00023136"/>
    </source>
</evidence>
<feature type="transmembrane region" description="Helical" evidence="6">
    <location>
        <begin position="25"/>
        <end position="45"/>
    </location>
</feature>
<feature type="transmembrane region" description="Helical" evidence="6">
    <location>
        <begin position="123"/>
        <end position="144"/>
    </location>
</feature>
<protein>
    <recommendedName>
        <fullName evidence="7">GtrA/DPMS transmembrane domain-containing protein</fullName>
    </recommendedName>
</protein>
<evidence type="ECO:0000256" key="6">
    <source>
        <dbReference type="SAM" id="Phobius"/>
    </source>
</evidence>